<dbReference type="SUPFAM" id="SSF52540">
    <property type="entry name" value="P-loop containing nucleoside triphosphate hydrolases"/>
    <property type="match status" value="1"/>
</dbReference>
<dbReference type="Pfam" id="PF00005">
    <property type="entry name" value="ABC_tran"/>
    <property type="match status" value="1"/>
</dbReference>
<comment type="caution">
    <text evidence="5">The sequence shown here is derived from an EMBL/GenBank/DDBJ whole genome shotgun (WGS) entry which is preliminary data.</text>
</comment>
<keyword evidence="6" id="KW-1185">Reference proteome</keyword>
<dbReference type="InterPro" id="IPR050319">
    <property type="entry name" value="ABC_transp_ATP-bind"/>
</dbReference>
<feature type="domain" description="ABC transporter" evidence="4">
    <location>
        <begin position="9"/>
        <end position="266"/>
    </location>
</feature>
<dbReference type="Gene3D" id="3.40.50.300">
    <property type="entry name" value="P-loop containing nucleotide triphosphate hydrolases"/>
    <property type="match status" value="1"/>
</dbReference>
<evidence type="ECO:0000259" key="4">
    <source>
        <dbReference type="PROSITE" id="PS50893"/>
    </source>
</evidence>
<evidence type="ECO:0000313" key="6">
    <source>
        <dbReference type="Proteomes" id="UP000811481"/>
    </source>
</evidence>
<evidence type="ECO:0000313" key="5">
    <source>
        <dbReference type="EMBL" id="MBS2126388.1"/>
    </source>
</evidence>
<dbReference type="Pfam" id="PF08352">
    <property type="entry name" value="oligo_HPY"/>
    <property type="match status" value="1"/>
</dbReference>
<dbReference type="InterPro" id="IPR003439">
    <property type="entry name" value="ABC_transporter-like_ATP-bd"/>
</dbReference>
<accession>A0ABS5K516</accession>
<evidence type="ECO:0000256" key="1">
    <source>
        <dbReference type="ARBA" id="ARBA00022448"/>
    </source>
</evidence>
<name>A0ABS5K516_9MOLU</name>
<proteinExistence type="predicted"/>
<organism evidence="5 6">
    <name type="scientific">'Fragaria x ananassa' phyllody phytoplasma</name>
    <dbReference type="NCBI Taxonomy" id="2358428"/>
    <lineage>
        <taxon>Bacteria</taxon>
        <taxon>Bacillati</taxon>
        <taxon>Mycoplasmatota</taxon>
        <taxon>Mollicutes</taxon>
        <taxon>Acholeplasmatales</taxon>
        <taxon>Acholeplasmataceae</taxon>
        <taxon>Candidatus Phytoplasma</taxon>
        <taxon>16SrXIII (Mexican periwinkle virescence group)</taxon>
    </lineage>
</organism>
<dbReference type="PROSITE" id="PS50893">
    <property type="entry name" value="ABC_TRANSPORTER_2"/>
    <property type="match status" value="1"/>
</dbReference>
<dbReference type="GO" id="GO:0005524">
    <property type="term" value="F:ATP binding"/>
    <property type="evidence" value="ECO:0007669"/>
    <property type="project" value="UniProtKB-KW"/>
</dbReference>
<gene>
    <name evidence="5" type="ORF">J8J04_01620</name>
</gene>
<evidence type="ECO:0000256" key="3">
    <source>
        <dbReference type="ARBA" id="ARBA00022840"/>
    </source>
</evidence>
<dbReference type="Proteomes" id="UP000811481">
    <property type="component" value="Unassembled WGS sequence"/>
</dbReference>
<dbReference type="PROSITE" id="PS00211">
    <property type="entry name" value="ABC_TRANSPORTER_1"/>
    <property type="match status" value="1"/>
</dbReference>
<keyword evidence="2" id="KW-0547">Nucleotide-binding</keyword>
<dbReference type="SMART" id="SM00382">
    <property type="entry name" value="AAA"/>
    <property type="match status" value="1"/>
</dbReference>
<reference evidence="5" key="1">
    <citation type="submission" date="2021-04" db="EMBL/GenBank/DDBJ databases">
        <title>Draft genome sequence of StrPh-CL8, a phytoplasma strain causing strawberry phyllody in Chile.</title>
        <authorList>
            <person name="Cui W."/>
            <person name="Zamorano A."/>
            <person name="Fiore N."/>
        </authorList>
    </citation>
    <scope>NUCLEOTIDE SEQUENCE [LARGE SCALE GENOMIC DNA]</scope>
    <source>
        <strain evidence="5">StrPh-Cl</strain>
    </source>
</reference>
<dbReference type="CDD" id="cd03257">
    <property type="entry name" value="ABC_NikE_OppD_transporters"/>
    <property type="match status" value="1"/>
</dbReference>
<dbReference type="InterPro" id="IPR017871">
    <property type="entry name" value="ABC_transporter-like_CS"/>
</dbReference>
<protein>
    <submittedName>
        <fullName evidence="5">ABC transporter ATP-binding protein</fullName>
    </submittedName>
</protein>
<dbReference type="InterPro" id="IPR027417">
    <property type="entry name" value="P-loop_NTPase"/>
</dbReference>
<sequence>MTNNNQILIQTQNLSKNFIIKKNLLQTNVFLKANKNINLSIFKGETLAIVGGSGSGKSTFGQVLLQLQKPTKGHVFYHQDNDKIIDLTQTNNKTKRTLRKDLQIIFQDPFASLDPRFKISDIIGEGLLIHKMAKNRKDLIYKQMILDIMKKCGIDLSFYERYPHQLSGGQRQRIAIARALIVKPKFVVCDEIISALDVSVQAQILSLMNDLKKDYQLTFLFITHDLGVARYLSDRICVMHLGKVIEIAKSESIFKNPFHPYTKQLLNAIPKLKTQNKALKEHEIVYENKEFSFLFQKGQLDLDWHQVAPYHFIACTLRNPKNQKKEIHKGAKTA</sequence>
<dbReference type="EMBL" id="JAGVRH010000004">
    <property type="protein sequence ID" value="MBS2126388.1"/>
    <property type="molecule type" value="Genomic_DNA"/>
</dbReference>
<keyword evidence="1" id="KW-0813">Transport</keyword>
<dbReference type="InterPro" id="IPR013563">
    <property type="entry name" value="Oligopep_ABC_C"/>
</dbReference>
<evidence type="ECO:0000256" key="2">
    <source>
        <dbReference type="ARBA" id="ARBA00022741"/>
    </source>
</evidence>
<keyword evidence="3 5" id="KW-0067">ATP-binding</keyword>
<dbReference type="InterPro" id="IPR003593">
    <property type="entry name" value="AAA+_ATPase"/>
</dbReference>
<dbReference type="PANTHER" id="PTHR43776">
    <property type="entry name" value="TRANSPORT ATP-BINDING PROTEIN"/>
    <property type="match status" value="1"/>
</dbReference>